<protein>
    <recommendedName>
        <fullName evidence="2">MGS-like domain-containing protein</fullName>
    </recommendedName>
</protein>
<feature type="compositionally biased region" description="Basic residues" evidence="1">
    <location>
        <begin position="102"/>
        <end position="119"/>
    </location>
</feature>
<dbReference type="InterPro" id="IPR036914">
    <property type="entry name" value="MGS-like_dom_sf"/>
</dbReference>
<feature type="compositionally biased region" description="Basic and acidic residues" evidence="1">
    <location>
        <begin position="86"/>
        <end position="100"/>
    </location>
</feature>
<keyword evidence="4" id="KW-1185">Reference proteome</keyword>
<proteinExistence type="predicted"/>
<reference evidence="4" key="1">
    <citation type="journal article" date="2019" name="Int. J. Syst. Evol. Microbiol.">
        <title>The Global Catalogue of Microorganisms (GCM) 10K type strain sequencing project: providing services to taxonomists for standard genome sequencing and annotation.</title>
        <authorList>
            <consortium name="The Broad Institute Genomics Platform"/>
            <consortium name="The Broad Institute Genome Sequencing Center for Infectious Disease"/>
            <person name="Wu L."/>
            <person name="Ma J."/>
        </authorList>
    </citation>
    <scope>NUCLEOTIDE SEQUENCE [LARGE SCALE GENOMIC DNA]</scope>
    <source>
        <strain evidence="4">NBRC 108755</strain>
    </source>
</reference>
<gene>
    <name evidence="3" type="ORF">GCM10025869_30410</name>
</gene>
<comment type="caution">
    <text evidence="3">The sequence shown here is derived from an EMBL/GenBank/DDBJ whole genome shotgun (WGS) entry which is preliminary data.</text>
</comment>
<dbReference type="SUPFAM" id="SSF52335">
    <property type="entry name" value="Methylglyoxal synthase-like"/>
    <property type="match status" value="1"/>
</dbReference>
<evidence type="ECO:0000313" key="4">
    <source>
        <dbReference type="Proteomes" id="UP001157069"/>
    </source>
</evidence>
<dbReference type="EMBL" id="BSVA01000001">
    <property type="protein sequence ID" value="GMA92512.1"/>
    <property type="molecule type" value="Genomic_DNA"/>
</dbReference>
<name>A0ABQ6JXW8_9MICO</name>
<dbReference type="Proteomes" id="UP001157069">
    <property type="component" value="Unassembled WGS sequence"/>
</dbReference>
<accession>A0ABQ6JXW8</accession>
<feature type="domain" description="MGS-like" evidence="2">
    <location>
        <begin position="1"/>
        <end position="96"/>
    </location>
</feature>
<dbReference type="Pfam" id="PF02142">
    <property type="entry name" value="MGS"/>
    <property type="match status" value="1"/>
</dbReference>
<organism evidence="3 4">
    <name type="scientific">Homoserinibacter gongjuensis</name>
    <dbReference type="NCBI Taxonomy" id="1162968"/>
    <lineage>
        <taxon>Bacteria</taxon>
        <taxon>Bacillati</taxon>
        <taxon>Actinomycetota</taxon>
        <taxon>Actinomycetes</taxon>
        <taxon>Micrococcales</taxon>
        <taxon>Microbacteriaceae</taxon>
        <taxon>Homoserinibacter</taxon>
    </lineage>
</organism>
<dbReference type="PROSITE" id="PS51855">
    <property type="entry name" value="MGS"/>
    <property type="match status" value="1"/>
</dbReference>
<evidence type="ECO:0000256" key="1">
    <source>
        <dbReference type="SAM" id="MobiDB-lite"/>
    </source>
</evidence>
<sequence length="119" mass="12390">MGQGGGEDTVIDLINTDKIDIVINTPSGRSARADGVEIRTATVAADKPLFTTIAQLGAAVGSSRRATAPSGCAACRTTPPTVRPGWRPDDRALRHADPCGRRPARCAVPRHRPARGPAA</sequence>
<dbReference type="Gene3D" id="3.40.50.1380">
    <property type="entry name" value="Methylglyoxal synthase-like domain"/>
    <property type="match status" value="1"/>
</dbReference>
<feature type="region of interest" description="Disordered" evidence="1">
    <location>
        <begin position="83"/>
        <end position="119"/>
    </location>
</feature>
<evidence type="ECO:0000259" key="2">
    <source>
        <dbReference type="PROSITE" id="PS51855"/>
    </source>
</evidence>
<evidence type="ECO:0000313" key="3">
    <source>
        <dbReference type="EMBL" id="GMA92512.1"/>
    </source>
</evidence>
<dbReference type="InterPro" id="IPR011607">
    <property type="entry name" value="MGS-like_dom"/>
</dbReference>